<gene>
    <name evidence="1" type="ORF">FHR98_002897</name>
</gene>
<sequence length="248" mass="28863">MLNYDNMELAYEPYPIGVTRPALPEAEYRALVASFPSADKMRFKPDKGGKYSLSQVNNPAEYNRFIRETPPWRRFHAYIKSPKFIEGALAMLLRHNIDLGFPMPALRERLYLKLRAIKRGNPVPHFPRLKARFEFSAMPITGGNILPHSDHAKKLITMVIPMLDEGEWDESWGGGTSMVWPKDRSRAFNRVNNYLDFDEVERVRTFPFQRNQCLVFIKTDFSWHAVWPMTGDDPDKLRRTLTINIESS</sequence>
<evidence type="ECO:0000313" key="2">
    <source>
        <dbReference type="Proteomes" id="UP000581135"/>
    </source>
</evidence>
<keyword evidence="2" id="KW-1185">Reference proteome</keyword>
<comment type="caution">
    <text evidence="1">The sequence shown here is derived from an EMBL/GenBank/DDBJ whole genome shotgun (WGS) entry which is preliminary data.</text>
</comment>
<dbReference type="Gene3D" id="2.60.120.620">
    <property type="entry name" value="q2cbj1_9rhob like domain"/>
    <property type="match status" value="1"/>
</dbReference>
<evidence type="ECO:0008006" key="3">
    <source>
        <dbReference type="Google" id="ProtNLM"/>
    </source>
</evidence>
<dbReference type="EMBL" id="JACHXA010000009">
    <property type="protein sequence ID" value="MBB3066589.1"/>
    <property type="molecule type" value="Genomic_DNA"/>
</dbReference>
<evidence type="ECO:0000313" key="1">
    <source>
        <dbReference type="EMBL" id="MBB3066589.1"/>
    </source>
</evidence>
<protein>
    <recommendedName>
        <fullName evidence="3">2OG-Fe(II) oxygenase superfamily protein</fullName>
    </recommendedName>
</protein>
<name>A0A839SX06_9PROT</name>
<organism evidence="1 2">
    <name type="scientific">Limibacillus halophilus</name>
    <dbReference type="NCBI Taxonomy" id="1579333"/>
    <lineage>
        <taxon>Bacteria</taxon>
        <taxon>Pseudomonadati</taxon>
        <taxon>Pseudomonadota</taxon>
        <taxon>Alphaproteobacteria</taxon>
        <taxon>Rhodospirillales</taxon>
        <taxon>Rhodovibrionaceae</taxon>
        <taxon>Limibacillus</taxon>
    </lineage>
</organism>
<dbReference type="AlphaFoldDB" id="A0A839SX06"/>
<reference evidence="1 2" key="1">
    <citation type="submission" date="2020-08" db="EMBL/GenBank/DDBJ databases">
        <title>Genomic Encyclopedia of Type Strains, Phase III (KMG-III): the genomes of soil and plant-associated and newly described type strains.</title>
        <authorList>
            <person name="Whitman W."/>
        </authorList>
    </citation>
    <scope>NUCLEOTIDE SEQUENCE [LARGE SCALE GENOMIC DNA]</scope>
    <source>
        <strain evidence="1 2">CECT 8803</strain>
    </source>
</reference>
<dbReference type="Proteomes" id="UP000581135">
    <property type="component" value="Unassembled WGS sequence"/>
</dbReference>
<accession>A0A839SX06</accession>
<dbReference type="RefSeq" id="WP_183417420.1">
    <property type="nucleotide sequence ID" value="NZ_JACHXA010000009.1"/>
</dbReference>
<proteinExistence type="predicted"/>